<feature type="coiled-coil region" evidence="1">
    <location>
        <begin position="790"/>
        <end position="824"/>
    </location>
</feature>
<feature type="coiled-coil region" evidence="1">
    <location>
        <begin position="600"/>
        <end position="634"/>
    </location>
</feature>
<evidence type="ECO:0000313" key="4">
    <source>
        <dbReference type="Proteomes" id="UP000625804"/>
    </source>
</evidence>
<evidence type="ECO:0000256" key="1">
    <source>
        <dbReference type="SAM" id="Coils"/>
    </source>
</evidence>
<keyword evidence="4" id="KW-1185">Reference proteome</keyword>
<sequence>MRFNYLNLRAFGHFTNYEIEFDKTKNFHFIYGLNEAGKSTTLRSIHHFLYGFPQQTPDAFLHSNANLRIEGELQKKNGDTFRFVRRKGKKNTIVAPNGEPLNEEVVEEYINEISEQHFSKMFALNHVTLREGGESLLASGGSLGESLFSAASGVSKIRQVFEQLEKQATALYNKRGRNQLINKLVKEEKDLKKEIAEYQLKIQSWKELERQFNDGIKGIEHIIHQEKLLRSKRDKLERMKLILPKIAKLNEVMKNLDEIGTVPMLPENIEELRKDTIRKLDMATKTKQSAEENLLEIDRNLKQIIIPEGLLEHAALIDTLYRELQSYQNNLKKLPVLEGERKQLEVRLLSFMKEIDPLHADIEKIDLYRLPAEKKERIRELCKQKPLLDQAFEQNEIERQNIKRELEENEEKLKLIPQVLNTEQLEVTIEKIKSEGQLEETLKKLKAEMEEKEQKVNEAVSMLPNWDRSVEELVNLQLRILKETINRFEQQQNDIIKQLEKTEEQINNQKETIAAVEKEIRNLEVLSEIPTEEKLLAIRKERDKGWQLIRRKLEIGEWEESLVRQFTHGEKIETKYENLIQKADHFADQMINEAEKIGAKKKHLADIEICEQKIATLENKKSILEQELAKWEEEWKDLWKQSKIDPLSPQEMKEWLFMYEQIKKMYEEYEKVKNAIHEYEQKLIQLKELLVSTLLPFTEVNEKITLGELLKIAEKQLRYMKEIEQQRKRFEDLISGINHRINTNALKNKEIVRKLENWRDSWINAIKGTYISETTSVDVAEKLLQKFDDCSHTYDELVKIENELHALQKQLVNYEEKMNQLLAILNIPRKDQAVEIVVNQLYAQLQQAMQDEVLITNLKDQAKKIQETLKGAEKDIEDAEVVLSGLLKRANTKSLKELEEIEKLFLLKRDYEHKKEEIEEQLLELGGGKTLSELIEDAQQFEYDSIDAEIAEINKSLTEIERDRSNLEQAHGAVKKEYEEKIQGNSTLAIEAEQKKKSILATLANLTEKYIELKLASLLLQKGIEFYRNQSQDPILKRAGDLFARLTLQSFSGLTVDYDEKDQPILMGVRKNGSKVSINGMSDGTTDQLYLSLRIASIMEYCEQHEPIPFIVDDILVHFDDVRSKETLKILLELSKETQIIFFTHHYRLVEIMQEIADGHEYQLTELHLEEIGIH</sequence>
<dbReference type="SUPFAM" id="SSF52540">
    <property type="entry name" value="P-loop containing nucleoside triphosphate hydrolases"/>
    <property type="match status" value="1"/>
</dbReference>
<organism evidence="3 4">
    <name type="scientific">Calidifontibacillus erzurumensis</name>
    <dbReference type="NCBI Taxonomy" id="2741433"/>
    <lineage>
        <taxon>Bacteria</taxon>
        <taxon>Bacillati</taxon>
        <taxon>Bacillota</taxon>
        <taxon>Bacilli</taxon>
        <taxon>Bacillales</taxon>
        <taxon>Bacillaceae</taxon>
        <taxon>Calidifontibacillus/Schinkia group</taxon>
        <taxon>Calidifontibacillus</taxon>
    </lineage>
</organism>
<keyword evidence="1" id="KW-0175">Coiled coil</keyword>
<evidence type="ECO:0000259" key="2">
    <source>
        <dbReference type="Pfam" id="PF13514"/>
    </source>
</evidence>
<dbReference type="Gene3D" id="3.40.50.300">
    <property type="entry name" value="P-loop containing nucleotide triphosphate hydrolases"/>
    <property type="match status" value="2"/>
</dbReference>
<gene>
    <name evidence="3" type="ORF">HR057_02410</name>
</gene>
<name>A0A8J8GB91_9BACI</name>
<dbReference type="InterPro" id="IPR027417">
    <property type="entry name" value="P-loop_NTPase"/>
</dbReference>
<feature type="domain" description="YhaN AAA" evidence="2">
    <location>
        <begin position="1"/>
        <end position="205"/>
    </location>
</feature>
<dbReference type="PANTHER" id="PTHR41259">
    <property type="entry name" value="DOUBLE-STRAND BREAK REPAIR RAD50 ATPASE, PUTATIVE-RELATED"/>
    <property type="match status" value="1"/>
</dbReference>
<evidence type="ECO:0000313" key="3">
    <source>
        <dbReference type="EMBL" id="NSL50614.1"/>
    </source>
</evidence>
<dbReference type="PANTHER" id="PTHR41259:SF1">
    <property type="entry name" value="DOUBLE-STRAND BREAK REPAIR RAD50 ATPASE, PUTATIVE-RELATED"/>
    <property type="match status" value="1"/>
</dbReference>
<dbReference type="InterPro" id="IPR038734">
    <property type="entry name" value="YhaN_AAA"/>
</dbReference>
<comment type="caution">
    <text evidence="3">The sequence shown here is derived from an EMBL/GenBank/DDBJ whole genome shotgun (WGS) entry which is preliminary data.</text>
</comment>
<feature type="coiled-coil region" evidence="1">
    <location>
        <begin position="855"/>
        <end position="1009"/>
    </location>
</feature>
<reference evidence="3" key="1">
    <citation type="submission" date="2020-06" db="EMBL/GenBank/DDBJ databases">
        <title>A novel thermopfilic bacterium from Erzurum, Turkey.</title>
        <authorList>
            <person name="Adiguzel A."/>
            <person name="Ay H."/>
            <person name="Baltaci M.O."/>
        </authorList>
    </citation>
    <scope>NUCLEOTIDE SEQUENCE</scope>
    <source>
        <strain evidence="3">P2</strain>
    </source>
</reference>
<feature type="coiled-coil region" evidence="1">
    <location>
        <begin position="388"/>
        <end position="526"/>
    </location>
</feature>
<dbReference type="Proteomes" id="UP000625804">
    <property type="component" value="Unassembled WGS sequence"/>
</dbReference>
<feature type="coiled-coil region" evidence="1">
    <location>
        <begin position="177"/>
        <end position="208"/>
    </location>
</feature>
<proteinExistence type="predicted"/>
<feature type="coiled-coil region" evidence="1">
    <location>
        <begin position="273"/>
        <end position="300"/>
    </location>
</feature>
<feature type="coiled-coil region" evidence="1">
    <location>
        <begin position="662"/>
        <end position="689"/>
    </location>
</feature>
<protein>
    <submittedName>
        <fullName evidence="3">AAA family ATPase</fullName>
    </submittedName>
</protein>
<dbReference type="Pfam" id="PF13514">
    <property type="entry name" value="AAA_27"/>
    <property type="match status" value="1"/>
</dbReference>
<dbReference type="RefSeq" id="WP_173729811.1">
    <property type="nucleotide sequence ID" value="NZ_JABTTE010000002.1"/>
</dbReference>
<accession>A0A8J8GB91</accession>
<dbReference type="AlphaFoldDB" id="A0A8J8GB91"/>
<dbReference type="EMBL" id="JABTTE010000002">
    <property type="protein sequence ID" value="NSL50614.1"/>
    <property type="molecule type" value="Genomic_DNA"/>
</dbReference>